<evidence type="ECO:0000313" key="2">
    <source>
        <dbReference type="EMBL" id="USL85051.1"/>
    </source>
</evidence>
<name>A0A9E7MIT1_9CAUD</name>
<organism evidence="2 3">
    <name type="scientific">Arthrobacter phage SWEP2</name>
    <dbReference type="NCBI Taxonomy" id="2945958"/>
    <lineage>
        <taxon>Viruses</taxon>
        <taxon>Duplodnaviria</taxon>
        <taxon>Heunggongvirae</taxon>
        <taxon>Uroviricota</taxon>
        <taxon>Caudoviricetes</taxon>
        <taxon>Casidaviridae</taxon>
        <taxon>Swepdovirus</taxon>
        <taxon>Swepdovirus SWEP2</taxon>
    </lineage>
</organism>
<evidence type="ECO:0000313" key="3">
    <source>
        <dbReference type="Proteomes" id="UP001057418"/>
    </source>
</evidence>
<sequence length="106" mass="11263">MPNLPQTVRDFAEETLRLAASIEKAQAIQWEAAPIPRPSDDTTERAKGGHGDPTGSIALDDRRQAVREQHDAAVASLGVALAAARSARRSLDAAIGAWEGDTPPVR</sequence>
<feature type="compositionally biased region" description="Basic and acidic residues" evidence="1">
    <location>
        <begin position="38"/>
        <end position="50"/>
    </location>
</feature>
<accession>A0A9E7MIT1</accession>
<evidence type="ECO:0000256" key="1">
    <source>
        <dbReference type="SAM" id="MobiDB-lite"/>
    </source>
</evidence>
<dbReference type="InterPro" id="IPR055593">
    <property type="entry name" value="DUF7169"/>
</dbReference>
<feature type="region of interest" description="Disordered" evidence="1">
    <location>
        <begin position="31"/>
        <end position="58"/>
    </location>
</feature>
<dbReference type="Proteomes" id="UP001057418">
    <property type="component" value="Segment"/>
</dbReference>
<protein>
    <submittedName>
        <fullName evidence="2">Transcriptional regulator</fullName>
    </submittedName>
</protein>
<dbReference type="EMBL" id="ON528933">
    <property type="protein sequence ID" value="USL85051.1"/>
    <property type="molecule type" value="Genomic_DNA"/>
</dbReference>
<keyword evidence="3" id="KW-1185">Reference proteome</keyword>
<reference evidence="2" key="1">
    <citation type="submission" date="2022-05" db="EMBL/GenBank/DDBJ databases">
        <authorList>
            <person name="Ruan C."/>
        </authorList>
    </citation>
    <scope>NUCLEOTIDE SEQUENCE</scope>
</reference>
<proteinExistence type="predicted"/>
<dbReference type="Pfam" id="PF23773">
    <property type="entry name" value="DUF7169"/>
    <property type="match status" value="1"/>
</dbReference>